<keyword evidence="2" id="KW-0436">Ligase</keyword>
<organism evidence="6 7">
    <name type="scientific">Haliea salexigens</name>
    <dbReference type="NCBI Taxonomy" id="287487"/>
    <lineage>
        <taxon>Bacteria</taxon>
        <taxon>Pseudomonadati</taxon>
        <taxon>Pseudomonadota</taxon>
        <taxon>Gammaproteobacteria</taxon>
        <taxon>Cellvibrionales</taxon>
        <taxon>Halieaceae</taxon>
        <taxon>Haliea</taxon>
    </lineage>
</organism>
<evidence type="ECO:0000313" key="6">
    <source>
        <dbReference type="EMBL" id="HAN29761.1"/>
    </source>
</evidence>
<evidence type="ECO:0000256" key="3">
    <source>
        <dbReference type="ARBA" id="ARBA00022741"/>
    </source>
</evidence>
<dbReference type="GO" id="GO:0015645">
    <property type="term" value="F:fatty acid ligase activity"/>
    <property type="evidence" value="ECO:0007669"/>
    <property type="project" value="TreeGrafter"/>
</dbReference>
<dbReference type="GO" id="GO:0006637">
    <property type="term" value="P:acyl-CoA metabolic process"/>
    <property type="evidence" value="ECO:0007669"/>
    <property type="project" value="TreeGrafter"/>
</dbReference>
<evidence type="ECO:0000256" key="4">
    <source>
        <dbReference type="ARBA" id="ARBA00022840"/>
    </source>
</evidence>
<dbReference type="Gene3D" id="3.30.300.30">
    <property type="match status" value="1"/>
</dbReference>
<gene>
    <name evidence="6" type="ORF">DCP75_18975</name>
</gene>
<reference evidence="6 7" key="1">
    <citation type="journal article" date="2018" name="Nat. Biotechnol.">
        <title>A standardized bacterial taxonomy based on genome phylogeny substantially revises the tree of life.</title>
        <authorList>
            <person name="Parks D.H."/>
            <person name="Chuvochina M."/>
            <person name="Waite D.W."/>
            <person name="Rinke C."/>
            <person name="Skarshewski A."/>
            <person name="Chaumeil P.A."/>
            <person name="Hugenholtz P."/>
        </authorList>
    </citation>
    <scope>NUCLEOTIDE SEQUENCE [LARGE SCALE GENOMIC DNA]</scope>
    <source>
        <strain evidence="6">UBA9158</strain>
    </source>
</reference>
<feature type="domain" description="AMP-binding enzyme C-terminal" evidence="5">
    <location>
        <begin position="23"/>
        <end position="101"/>
    </location>
</feature>
<comment type="similarity">
    <text evidence="1">Belongs to the ATP-dependent AMP-binding enzyme family.</text>
</comment>
<keyword evidence="3" id="KW-0547">Nucleotide-binding</keyword>
<dbReference type="GO" id="GO:0005524">
    <property type="term" value="F:ATP binding"/>
    <property type="evidence" value="ECO:0007669"/>
    <property type="project" value="UniProtKB-KW"/>
</dbReference>
<accession>A0A3C1KT80</accession>
<dbReference type="GO" id="GO:0004321">
    <property type="term" value="F:fatty-acyl-CoA synthase activity"/>
    <property type="evidence" value="ECO:0007669"/>
    <property type="project" value="TreeGrafter"/>
</dbReference>
<dbReference type="SUPFAM" id="SSF56801">
    <property type="entry name" value="Acetyl-CoA synthetase-like"/>
    <property type="match status" value="1"/>
</dbReference>
<proteinExistence type="inferred from homology"/>
<dbReference type="PANTHER" id="PTHR43605">
    <property type="entry name" value="ACYL-COENZYME A SYNTHETASE"/>
    <property type="match status" value="1"/>
</dbReference>
<evidence type="ECO:0000256" key="1">
    <source>
        <dbReference type="ARBA" id="ARBA00006432"/>
    </source>
</evidence>
<evidence type="ECO:0000313" key="7">
    <source>
        <dbReference type="Proteomes" id="UP000259273"/>
    </source>
</evidence>
<keyword evidence="4" id="KW-0067">ATP-binding</keyword>
<sequence>YFWFHGRSDDVITSSGYRIGPTEIEDVLLSSPAVKIVAVVGVPDEQRTELIKAVVVLAEGEQPSDELTASLKALVRNKLARHEVPHIIEYADSLPMTATGKILRRELRG</sequence>
<dbReference type="InterPro" id="IPR025110">
    <property type="entry name" value="AMP-bd_C"/>
</dbReference>
<protein>
    <submittedName>
        <fullName evidence="6">AMP-dependent synthetase</fullName>
    </submittedName>
</protein>
<dbReference type="Pfam" id="PF13193">
    <property type="entry name" value="AMP-binding_C"/>
    <property type="match status" value="1"/>
</dbReference>
<dbReference type="InterPro" id="IPR051087">
    <property type="entry name" value="Mitochondrial_ACSM"/>
</dbReference>
<evidence type="ECO:0000259" key="5">
    <source>
        <dbReference type="Pfam" id="PF13193"/>
    </source>
</evidence>
<dbReference type="PANTHER" id="PTHR43605:SF10">
    <property type="entry name" value="ACYL-COA SYNTHETASE MEDIUM CHAIN FAMILY MEMBER 3"/>
    <property type="match status" value="1"/>
</dbReference>
<comment type="caution">
    <text evidence="6">The sequence shown here is derived from an EMBL/GenBank/DDBJ whole genome shotgun (WGS) entry which is preliminary data.</text>
</comment>
<name>A0A3C1KT80_9GAMM</name>
<dbReference type="AlphaFoldDB" id="A0A3C1KT80"/>
<dbReference type="EMBL" id="DMND01000256">
    <property type="protein sequence ID" value="HAN29761.1"/>
    <property type="molecule type" value="Genomic_DNA"/>
</dbReference>
<dbReference type="Proteomes" id="UP000259273">
    <property type="component" value="Unassembled WGS sequence"/>
</dbReference>
<feature type="non-terminal residue" evidence="6">
    <location>
        <position position="1"/>
    </location>
</feature>
<evidence type="ECO:0000256" key="2">
    <source>
        <dbReference type="ARBA" id="ARBA00022598"/>
    </source>
</evidence>
<dbReference type="GO" id="GO:0006633">
    <property type="term" value="P:fatty acid biosynthetic process"/>
    <property type="evidence" value="ECO:0007669"/>
    <property type="project" value="TreeGrafter"/>
</dbReference>
<dbReference type="InterPro" id="IPR045851">
    <property type="entry name" value="AMP-bd_C_sf"/>
</dbReference>